<evidence type="ECO:0000256" key="1">
    <source>
        <dbReference type="SAM" id="Phobius"/>
    </source>
</evidence>
<sequence>MSDILGECINEAQWAFIPGRLISDNVLIAYEVLHSLNMKRSGKKGNFALKLDMSKAYDRVEWNFLAGMMKALGFHVDWIVLIMRCCPILFVLMVWAVNDFLLQED</sequence>
<dbReference type="EMBL" id="SMMG02000005">
    <property type="protein sequence ID" value="KAA3475477.1"/>
    <property type="molecule type" value="Genomic_DNA"/>
</dbReference>
<evidence type="ECO:0000313" key="3">
    <source>
        <dbReference type="Proteomes" id="UP000325315"/>
    </source>
</evidence>
<keyword evidence="1" id="KW-0472">Membrane</keyword>
<dbReference type="AlphaFoldDB" id="A0A5B6W317"/>
<reference evidence="2" key="1">
    <citation type="submission" date="2019-08" db="EMBL/GenBank/DDBJ databases">
        <authorList>
            <person name="Liu F."/>
        </authorList>
    </citation>
    <scope>NUCLEOTIDE SEQUENCE [LARGE SCALE GENOMIC DNA]</scope>
    <source>
        <strain evidence="2">PA1801</strain>
        <tissue evidence="2">Leaf</tissue>
    </source>
</reference>
<gene>
    <name evidence="2" type="ORF">EPI10_025657</name>
</gene>
<keyword evidence="1" id="KW-1133">Transmembrane helix</keyword>
<name>A0A5B6W317_9ROSI</name>
<comment type="caution">
    <text evidence="2">The sequence shown here is derived from an EMBL/GenBank/DDBJ whole genome shotgun (WGS) entry which is preliminary data.</text>
</comment>
<keyword evidence="1" id="KW-0812">Transmembrane</keyword>
<keyword evidence="2" id="KW-0548">Nucleotidyltransferase</keyword>
<keyword evidence="2" id="KW-0808">Transferase</keyword>
<evidence type="ECO:0000313" key="2">
    <source>
        <dbReference type="EMBL" id="KAA3475477.1"/>
    </source>
</evidence>
<accession>A0A5B6W317</accession>
<protein>
    <submittedName>
        <fullName evidence="2">Reverse transcriptase</fullName>
    </submittedName>
</protein>
<dbReference type="Proteomes" id="UP000325315">
    <property type="component" value="Unassembled WGS sequence"/>
</dbReference>
<proteinExistence type="predicted"/>
<keyword evidence="3" id="KW-1185">Reference proteome</keyword>
<dbReference type="GO" id="GO:0003964">
    <property type="term" value="F:RNA-directed DNA polymerase activity"/>
    <property type="evidence" value="ECO:0007669"/>
    <property type="project" value="UniProtKB-KW"/>
</dbReference>
<organism evidence="2 3">
    <name type="scientific">Gossypium australe</name>
    <dbReference type="NCBI Taxonomy" id="47621"/>
    <lineage>
        <taxon>Eukaryota</taxon>
        <taxon>Viridiplantae</taxon>
        <taxon>Streptophyta</taxon>
        <taxon>Embryophyta</taxon>
        <taxon>Tracheophyta</taxon>
        <taxon>Spermatophyta</taxon>
        <taxon>Magnoliopsida</taxon>
        <taxon>eudicotyledons</taxon>
        <taxon>Gunneridae</taxon>
        <taxon>Pentapetalae</taxon>
        <taxon>rosids</taxon>
        <taxon>malvids</taxon>
        <taxon>Malvales</taxon>
        <taxon>Malvaceae</taxon>
        <taxon>Malvoideae</taxon>
        <taxon>Gossypium</taxon>
    </lineage>
</organism>
<dbReference type="OrthoDB" id="1001905at2759"/>
<feature type="transmembrane region" description="Helical" evidence="1">
    <location>
        <begin position="78"/>
        <end position="97"/>
    </location>
</feature>
<keyword evidence="2" id="KW-0695">RNA-directed DNA polymerase</keyword>